<dbReference type="Pfam" id="PF19974">
    <property type="entry name" value="TCAD9"/>
    <property type="match status" value="1"/>
</dbReference>
<dbReference type="EMBL" id="FWFV01000020">
    <property type="protein sequence ID" value="SLN71643.1"/>
    <property type="molecule type" value="Genomic_DNA"/>
</dbReference>
<dbReference type="AlphaFoldDB" id="A0A1Y5TYK0"/>
<gene>
    <name evidence="2" type="ORF">PAM7066_03680</name>
</gene>
<protein>
    <recommendedName>
        <fullName evidence="1">Ternary complex associated domain-containing protein</fullName>
    </recommendedName>
</protein>
<dbReference type="InterPro" id="IPR045544">
    <property type="entry name" value="TCAD9"/>
</dbReference>
<dbReference type="Gene3D" id="1.10.510.10">
    <property type="entry name" value="Transferase(Phosphotransferase) domain 1"/>
    <property type="match status" value="1"/>
</dbReference>
<dbReference type="Proteomes" id="UP000193870">
    <property type="component" value="Unassembled WGS sequence"/>
</dbReference>
<feature type="domain" description="Ternary complex associated" evidence="1">
    <location>
        <begin position="241"/>
        <end position="391"/>
    </location>
</feature>
<name>A0A1Y5TYK0_9RHOB</name>
<dbReference type="OrthoDB" id="9801841at2"/>
<dbReference type="InterPro" id="IPR011009">
    <property type="entry name" value="Kinase-like_dom_sf"/>
</dbReference>
<reference evidence="2 3" key="1">
    <citation type="submission" date="2017-03" db="EMBL/GenBank/DDBJ databases">
        <authorList>
            <person name="Afonso C.L."/>
            <person name="Miller P.J."/>
            <person name="Scott M.A."/>
            <person name="Spackman E."/>
            <person name="Goraichik I."/>
            <person name="Dimitrov K.M."/>
            <person name="Suarez D.L."/>
            <person name="Swayne D.E."/>
        </authorList>
    </citation>
    <scope>NUCLEOTIDE SEQUENCE [LARGE SCALE GENOMIC DNA]</scope>
    <source>
        <strain evidence="2 3">CECT 7066</strain>
    </source>
</reference>
<evidence type="ECO:0000313" key="2">
    <source>
        <dbReference type="EMBL" id="SLN71643.1"/>
    </source>
</evidence>
<evidence type="ECO:0000259" key="1">
    <source>
        <dbReference type="Pfam" id="PF19974"/>
    </source>
</evidence>
<sequence length="430" mass="47824">MLNKIELVSEMLHPETEAALKGALERFYECEQIAEIWPSAEHNGVRLPLHEVRVVVLPLDRIGAPAGASGAGVYVAYYSHNVGEAERRSPSQPLVAKIGPPRKLCEEKEGADGWPKLTRSQKGKFAFPIYYDATEAAANRAVLLAPFQSRSQPTHGGSRNDVEVRDLWHLLDSKTELLRPDAVDWDKVSKLIAQALDAMEPPHQGGRGRPPATNAAYADHYEKYLRKTTKDCEGSRSYMLSALFGEAQTTRAFGTCWPNPTLIIQRIIEQRTSAPVVLGPVHGDLHPKNIVLDTSDSVQIIDFGWAAAERPIVLDYLLLDLNLRGTTLPSQISEEDMLKLAGFLRDSHDACGLPVAVRKRAEIIRDVIWRKAQERVVRNDWEREYMIPLFLVGYGLLVHLDSARNQVALIATVLQLALEIDRIVPQGSSA</sequence>
<evidence type="ECO:0000313" key="3">
    <source>
        <dbReference type="Proteomes" id="UP000193870"/>
    </source>
</evidence>
<organism evidence="2 3">
    <name type="scientific">Palleronia marisminoris</name>
    <dbReference type="NCBI Taxonomy" id="315423"/>
    <lineage>
        <taxon>Bacteria</taxon>
        <taxon>Pseudomonadati</taxon>
        <taxon>Pseudomonadota</taxon>
        <taxon>Alphaproteobacteria</taxon>
        <taxon>Rhodobacterales</taxon>
        <taxon>Roseobacteraceae</taxon>
        <taxon>Palleronia</taxon>
    </lineage>
</organism>
<dbReference type="RefSeq" id="WP_139215054.1">
    <property type="nucleotide sequence ID" value="NZ_FOPF01000020.1"/>
</dbReference>
<accession>A0A1Y5TYK0</accession>
<proteinExistence type="predicted"/>
<dbReference type="SUPFAM" id="SSF56112">
    <property type="entry name" value="Protein kinase-like (PK-like)"/>
    <property type="match status" value="2"/>
</dbReference>
<dbReference type="STRING" id="315423.SAMN04488020_12020"/>
<keyword evidence="3" id="KW-1185">Reference proteome</keyword>